<evidence type="ECO:0000313" key="4">
    <source>
        <dbReference type="Proteomes" id="UP000031036"/>
    </source>
</evidence>
<dbReference type="EMBL" id="JPKZ01001896">
    <property type="protein sequence ID" value="KHN79578.1"/>
    <property type="molecule type" value="Genomic_DNA"/>
</dbReference>
<dbReference type="Proteomes" id="UP000031036">
    <property type="component" value="Unassembled WGS sequence"/>
</dbReference>
<proteinExistence type="predicted"/>
<evidence type="ECO:0000256" key="1">
    <source>
        <dbReference type="PROSITE-ProRule" id="PRU10141"/>
    </source>
</evidence>
<dbReference type="PROSITE" id="PS00107">
    <property type="entry name" value="PROTEIN_KINASE_ATP"/>
    <property type="match status" value="1"/>
</dbReference>
<dbReference type="GO" id="GO:0005524">
    <property type="term" value="F:ATP binding"/>
    <property type="evidence" value="ECO:0007669"/>
    <property type="project" value="UniProtKB-UniRule"/>
</dbReference>
<organism evidence="3 4">
    <name type="scientific">Toxocara canis</name>
    <name type="common">Canine roundworm</name>
    <dbReference type="NCBI Taxonomy" id="6265"/>
    <lineage>
        <taxon>Eukaryota</taxon>
        <taxon>Metazoa</taxon>
        <taxon>Ecdysozoa</taxon>
        <taxon>Nematoda</taxon>
        <taxon>Chromadorea</taxon>
        <taxon>Rhabditida</taxon>
        <taxon>Spirurina</taxon>
        <taxon>Ascaridomorpha</taxon>
        <taxon>Ascaridoidea</taxon>
        <taxon>Toxocaridae</taxon>
        <taxon>Toxocara</taxon>
    </lineage>
</organism>
<keyword evidence="3" id="KW-0808">Transferase</keyword>
<evidence type="ECO:0000313" key="3">
    <source>
        <dbReference type="EMBL" id="KHN79578.1"/>
    </source>
</evidence>
<dbReference type="InterPro" id="IPR011009">
    <property type="entry name" value="Kinase-like_dom_sf"/>
</dbReference>
<reference evidence="3 4" key="1">
    <citation type="submission" date="2014-11" db="EMBL/GenBank/DDBJ databases">
        <title>Genetic blueprint of the zoonotic pathogen Toxocara canis.</title>
        <authorList>
            <person name="Zhu X.-Q."/>
            <person name="Korhonen P.K."/>
            <person name="Cai H."/>
            <person name="Young N.D."/>
            <person name="Nejsum P."/>
            <person name="von Samson-Himmelstjerna G."/>
            <person name="Boag P.R."/>
            <person name="Tan P."/>
            <person name="Li Q."/>
            <person name="Min J."/>
            <person name="Yang Y."/>
            <person name="Wang X."/>
            <person name="Fang X."/>
            <person name="Hall R.S."/>
            <person name="Hofmann A."/>
            <person name="Sternberg P.W."/>
            <person name="Jex A.R."/>
            <person name="Gasser R.B."/>
        </authorList>
    </citation>
    <scope>NUCLEOTIDE SEQUENCE [LARGE SCALE GENOMIC DNA]</scope>
    <source>
        <strain evidence="3">PN_DK_2014</strain>
    </source>
</reference>
<dbReference type="AlphaFoldDB" id="A0A0B2VDI1"/>
<sequence length="339" mass="39115">MEPESNGMSSVEFGRKYMPDDEQQEDFPIIALLNEGDTLGDWTVKQKLGQGSYGAVYTVFNKKGELYAMKTESAKSCNKVLKAEYYVLSELKRIKAQHFCTIIDSGLIGDIKYLVMTLVGSSLTDLRKYDPTAKVHKFSLGCALSVGIKCLEAIEEIHSVGYLHRDIKPANYAIGRVEVRQIYLLDFGMCRKYKDNASNIRNPRSFAGFRGTVRYAPLSCHVAREQCRKDDLESWLYQQVELTTGRLPWKNMKDRDDVGKCKKLCRQKEFVKELLGGCPREYLSILRLIDSLRYYSDPDYARITEYMREAIRNNNVKEYPYDWENINEKTDDCNKLPQN</sequence>
<dbReference type="SMART" id="SM00220">
    <property type="entry name" value="S_TKc"/>
    <property type="match status" value="1"/>
</dbReference>
<protein>
    <submittedName>
        <fullName evidence="3">Tau-tubulin kinase 2</fullName>
    </submittedName>
</protein>
<dbReference type="InterPro" id="IPR017441">
    <property type="entry name" value="Protein_kinase_ATP_BS"/>
</dbReference>
<keyword evidence="1" id="KW-0547">Nucleotide-binding</keyword>
<dbReference type="GO" id="GO:0004672">
    <property type="term" value="F:protein kinase activity"/>
    <property type="evidence" value="ECO:0007669"/>
    <property type="project" value="InterPro"/>
</dbReference>
<comment type="caution">
    <text evidence="3">The sequence shown here is derived from an EMBL/GenBank/DDBJ whole genome shotgun (WGS) entry which is preliminary data.</text>
</comment>
<dbReference type="PROSITE" id="PS50011">
    <property type="entry name" value="PROTEIN_KINASE_DOM"/>
    <property type="match status" value="1"/>
</dbReference>
<evidence type="ECO:0000259" key="2">
    <source>
        <dbReference type="PROSITE" id="PS50011"/>
    </source>
</evidence>
<accession>A0A0B2VDI1</accession>
<keyword evidence="1" id="KW-0067">ATP-binding</keyword>
<dbReference type="PANTHER" id="PTHR11909">
    <property type="entry name" value="CASEIN KINASE-RELATED"/>
    <property type="match status" value="1"/>
</dbReference>
<dbReference type="OrthoDB" id="5979581at2759"/>
<dbReference type="STRING" id="6265.A0A0B2VDI1"/>
<gene>
    <name evidence="3" type="primary">Ttbk2</name>
    <name evidence="3" type="ORF">Tcan_06827</name>
</gene>
<dbReference type="OMA" id="REYITIM"/>
<dbReference type="InterPro" id="IPR000719">
    <property type="entry name" value="Prot_kinase_dom"/>
</dbReference>
<dbReference type="SUPFAM" id="SSF56112">
    <property type="entry name" value="Protein kinase-like (PK-like)"/>
    <property type="match status" value="1"/>
</dbReference>
<keyword evidence="4" id="KW-1185">Reference proteome</keyword>
<keyword evidence="3" id="KW-0418">Kinase</keyword>
<feature type="domain" description="Protein kinase" evidence="2">
    <location>
        <begin position="42"/>
        <end position="295"/>
    </location>
</feature>
<dbReference type="InterPro" id="IPR050235">
    <property type="entry name" value="CK1_Ser-Thr_kinase"/>
</dbReference>
<dbReference type="Pfam" id="PF00069">
    <property type="entry name" value="Pkinase"/>
    <property type="match status" value="1"/>
</dbReference>
<dbReference type="Gene3D" id="1.10.510.10">
    <property type="entry name" value="Transferase(Phosphotransferase) domain 1"/>
    <property type="match status" value="1"/>
</dbReference>
<feature type="binding site" evidence="1">
    <location>
        <position position="70"/>
    </location>
    <ligand>
        <name>ATP</name>
        <dbReference type="ChEBI" id="CHEBI:30616"/>
    </ligand>
</feature>
<name>A0A0B2VDI1_TOXCA</name>